<dbReference type="EMBL" id="WWCU01000006">
    <property type="protein sequence ID" value="MYN07215.1"/>
    <property type="molecule type" value="Genomic_DNA"/>
</dbReference>
<feature type="region of interest" description="Disordered" evidence="1">
    <location>
        <begin position="140"/>
        <end position="183"/>
    </location>
</feature>
<keyword evidence="2" id="KW-0732">Signal</keyword>
<reference evidence="3 4" key="1">
    <citation type="submission" date="2019-12" db="EMBL/GenBank/DDBJ databases">
        <title>Novel species isolated from a subtropical stream in China.</title>
        <authorList>
            <person name="Lu H."/>
        </authorList>
    </citation>
    <scope>NUCLEOTIDE SEQUENCE [LARGE SCALE GENOMIC DNA]</scope>
    <source>
        <strain evidence="3 4">FT127W</strain>
    </source>
</reference>
<dbReference type="Proteomes" id="UP000450676">
    <property type="component" value="Unassembled WGS sequence"/>
</dbReference>
<feature type="compositionally biased region" description="Pro residues" evidence="1">
    <location>
        <begin position="145"/>
        <end position="155"/>
    </location>
</feature>
<proteinExistence type="predicted"/>
<dbReference type="AlphaFoldDB" id="A0A7X4H9P5"/>
<protein>
    <submittedName>
        <fullName evidence="3">Uncharacterized protein</fullName>
    </submittedName>
</protein>
<feature type="signal peptide" evidence="2">
    <location>
        <begin position="1"/>
        <end position="20"/>
    </location>
</feature>
<gene>
    <name evidence="3" type="ORF">GTP77_07670</name>
</gene>
<sequence length="183" mass="19694">MKIAHQLACFSLLAASAAIAAPKAQQGFPRYGMAVYSDLCVHAETGEFGGQRISLQRFAEVDTVIYEFTAGGLSWPLVAHDVNLDPRGKQMYFSVQVDEEERTISGKFADNGDTLVLDGGYCGQPDVPSRLKKVKDFGRAAPACKPCPAPKPAPLEPEEETPATPKMPHEAPVKQAAPQPQQA</sequence>
<evidence type="ECO:0000313" key="3">
    <source>
        <dbReference type="EMBL" id="MYN07215.1"/>
    </source>
</evidence>
<comment type="caution">
    <text evidence="3">The sequence shown here is derived from an EMBL/GenBank/DDBJ whole genome shotgun (WGS) entry which is preliminary data.</text>
</comment>
<name>A0A7X4H9P5_9BURK</name>
<dbReference type="RefSeq" id="WP_161071586.1">
    <property type="nucleotide sequence ID" value="NZ_CP086370.1"/>
</dbReference>
<evidence type="ECO:0000256" key="2">
    <source>
        <dbReference type="SAM" id="SignalP"/>
    </source>
</evidence>
<feature type="compositionally biased region" description="Low complexity" evidence="1">
    <location>
        <begin position="173"/>
        <end position="183"/>
    </location>
</feature>
<accession>A0A7X4H9P5</accession>
<evidence type="ECO:0000256" key="1">
    <source>
        <dbReference type="SAM" id="MobiDB-lite"/>
    </source>
</evidence>
<organism evidence="3 4">
    <name type="scientific">Pseudoduganella aquatica</name>
    <dbReference type="NCBI Taxonomy" id="2660641"/>
    <lineage>
        <taxon>Bacteria</taxon>
        <taxon>Pseudomonadati</taxon>
        <taxon>Pseudomonadota</taxon>
        <taxon>Betaproteobacteria</taxon>
        <taxon>Burkholderiales</taxon>
        <taxon>Oxalobacteraceae</taxon>
        <taxon>Telluria group</taxon>
        <taxon>Pseudoduganella</taxon>
    </lineage>
</organism>
<feature type="chain" id="PRO_5030730617" evidence="2">
    <location>
        <begin position="21"/>
        <end position="183"/>
    </location>
</feature>
<evidence type="ECO:0000313" key="4">
    <source>
        <dbReference type="Proteomes" id="UP000450676"/>
    </source>
</evidence>
<keyword evidence="4" id="KW-1185">Reference proteome</keyword>